<dbReference type="PROSITE" id="PS50075">
    <property type="entry name" value="CARRIER"/>
    <property type="match status" value="1"/>
</dbReference>
<keyword evidence="1" id="KW-0596">Phosphopantetheine</keyword>
<feature type="domain" description="Carrier" evidence="3">
    <location>
        <begin position="131"/>
        <end position="209"/>
    </location>
</feature>
<gene>
    <name evidence="4" type="ORF">VTK73DRAFT_6456</name>
</gene>
<name>A0ABR3V0L5_9PEZI</name>
<protein>
    <recommendedName>
        <fullName evidence="3">Carrier domain-containing protein</fullName>
    </recommendedName>
</protein>
<keyword evidence="5" id="KW-1185">Reference proteome</keyword>
<keyword evidence="2" id="KW-0597">Phosphoprotein</keyword>
<sequence>MPSTRTSGGVRLDVVEAELLATGLVSAVAALKLQPPGSHTSLLVACVVYKTTTATTTSPMRPRKNDEELLARARARLPAYMVPRLVAWEALPVNRNGKIDRSRVLAEVEERFRHRQEELDAADVAVPSDGAVMTPTERKLKDLWCRVLVGIPPAHVGPEADFFAWGASSLDTASLIAGIRDRFDVQMPLRTVYEHPRLAAMAACIDQEQPQTFAEHAEAIKAVLRHDSTTLVKEVATSF</sequence>
<dbReference type="PANTHER" id="PTHR44845:SF6">
    <property type="entry name" value="BETA-ALANINE-ACTIVATING ENZYME"/>
    <property type="match status" value="1"/>
</dbReference>
<dbReference type="InterPro" id="IPR045851">
    <property type="entry name" value="AMP-bd_C_sf"/>
</dbReference>
<proteinExistence type="predicted"/>
<dbReference type="InterPro" id="IPR036736">
    <property type="entry name" value="ACP-like_sf"/>
</dbReference>
<dbReference type="Pfam" id="PF00550">
    <property type="entry name" value="PP-binding"/>
    <property type="match status" value="1"/>
</dbReference>
<dbReference type="Gene3D" id="1.10.1200.10">
    <property type="entry name" value="ACP-like"/>
    <property type="match status" value="1"/>
</dbReference>
<dbReference type="InterPro" id="IPR009081">
    <property type="entry name" value="PP-bd_ACP"/>
</dbReference>
<dbReference type="SUPFAM" id="SSF47336">
    <property type="entry name" value="ACP-like"/>
    <property type="match status" value="1"/>
</dbReference>
<evidence type="ECO:0000256" key="1">
    <source>
        <dbReference type="ARBA" id="ARBA00022450"/>
    </source>
</evidence>
<dbReference type="SMART" id="SM00823">
    <property type="entry name" value="PKS_PP"/>
    <property type="match status" value="1"/>
</dbReference>
<dbReference type="SUPFAM" id="SSF56801">
    <property type="entry name" value="Acetyl-CoA synthetase-like"/>
    <property type="match status" value="1"/>
</dbReference>
<evidence type="ECO:0000259" key="3">
    <source>
        <dbReference type="PROSITE" id="PS50075"/>
    </source>
</evidence>
<comment type="caution">
    <text evidence="4">The sequence shown here is derived from an EMBL/GenBank/DDBJ whole genome shotgun (WGS) entry which is preliminary data.</text>
</comment>
<evidence type="ECO:0000313" key="5">
    <source>
        <dbReference type="Proteomes" id="UP001586593"/>
    </source>
</evidence>
<dbReference type="PANTHER" id="PTHR44845">
    <property type="entry name" value="CARRIER DOMAIN-CONTAINING PROTEIN"/>
    <property type="match status" value="1"/>
</dbReference>
<dbReference type="InterPro" id="IPR020806">
    <property type="entry name" value="PKS_PP-bd"/>
</dbReference>
<evidence type="ECO:0000256" key="2">
    <source>
        <dbReference type="ARBA" id="ARBA00022553"/>
    </source>
</evidence>
<reference evidence="4 5" key="1">
    <citation type="journal article" date="2024" name="Commun. Biol.">
        <title>Comparative genomic analysis of thermophilic fungi reveals convergent evolutionary adaptations and gene losses.</title>
        <authorList>
            <person name="Steindorff A.S."/>
            <person name="Aguilar-Pontes M.V."/>
            <person name="Robinson A.J."/>
            <person name="Andreopoulos B."/>
            <person name="LaButti K."/>
            <person name="Kuo A."/>
            <person name="Mondo S."/>
            <person name="Riley R."/>
            <person name="Otillar R."/>
            <person name="Haridas S."/>
            <person name="Lipzen A."/>
            <person name="Grimwood J."/>
            <person name="Schmutz J."/>
            <person name="Clum A."/>
            <person name="Reid I.D."/>
            <person name="Moisan M.C."/>
            <person name="Butler G."/>
            <person name="Nguyen T.T.M."/>
            <person name="Dewar K."/>
            <person name="Conant G."/>
            <person name="Drula E."/>
            <person name="Henrissat B."/>
            <person name="Hansel C."/>
            <person name="Singer S."/>
            <person name="Hutchinson M.I."/>
            <person name="de Vries R.P."/>
            <person name="Natvig D.O."/>
            <person name="Powell A.J."/>
            <person name="Tsang A."/>
            <person name="Grigoriev I.V."/>
        </authorList>
    </citation>
    <scope>NUCLEOTIDE SEQUENCE [LARGE SCALE GENOMIC DNA]</scope>
    <source>
        <strain evidence="4 5">ATCC 24622</strain>
    </source>
</reference>
<dbReference type="Gene3D" id="3.30.300.30">
    <property type="match status" value="1"/>
</dbReference>
<evidence type="ECO:0000313" key="4">
    <source>
        <dbReference type="EMBL" id="KAL1835016.1"/>
    </source>
</evidence>
<accession>A0ABR3V0L5</accession>
<dbReference type="EMBL" id="JAZHXJ010003638">
    <property type="protein sequence ID" value="KAL1835016.1"/>
    <property type="molecule type" value="Genomic_DNA"/>
</dbReference>
<dbReference type="Proteomes" id="UP001586593">
    <property type="component" value="Unassembled WGS sequence"/>
</dbReference>
<organism evidence="4 5">
    <name type="scientific">Phialemonium thermophilum</name>
    <dbReference type="NCBI Taxonomy" id="223376"/>
    <lineage>
        <taxon>Eukaryota</taxon>
        <taxon>Fungi</taxon>
        <taxon>Dikarya</taxon>
        <taxon>Ascomycota</taxon>
        <taxon>Pezizomycotina</taxon>
        <taxon>Sordariomycetes</taxon>
        <taxon>Sordariomycetidae</taxon>
        <taxon>Cephalothecales</taxon>
        <taxon>Cephalothecaceae</taxon>
        <taxon>Phialemonium</taxon>
    </lineage>
</organism>